<accession>A0AAP0MB23</accession>
<keyword evidence="1" id="KW-1133">Transmembrane helix</keyword>
<keyword evidence="1" id="KW-0472">Membrane</keyword>
<keyword evidence="1" id="KW-0812">Transmembrane</keyword>
<evidence type="ECO:0000256" key="1">
    <source>
        <dbReference type="SAM" id="Phobius"/>
    </source>
</evidence>
<dbReference type="AlphaFoldDB" id="A0AAP0MB23"/>
<name>A0AAP0MB23_9ROSI</name>
<dbReference type="PANTHER" id="PTHR35465">
    <property type="entry name" value="CAVEOLIN-1 PROTEIN"/>
    <property type="match status" value="1"/>
</dbReference>
<dbReference type="Proteomes" id="UP001428341">
    <property type="component" value="Unassembled WGS sequence"/>
</dbReference>
<keyword evidence="3" id="KW-1185">Reference proteome</keyword>
<evidence type="ECO:0000313" key="3">
    <source>
        <dbReference type="Proteomes" id="UP001428341"/>
    </source>
</evidence>
<sequence>MFLVVEEIEFQRHVDPKFMFKFQHKPCPSTHVKGRSFNQRRAIGFEGKVLKVGEELWKETLPLHMGSRLYQLQGLKSFNWYEVKISYPASVPASFTLQLKKGNLDIGLNQNRRLLNTEKLIFKTENLDVLNDQGGMHVLVTVEPEGVVAMPNVEEREFIIFNIACDELLLGIPYKAWWVVVFVVLCLGLALITPYFLPSYLLPKNGGLPSDLQNVSKES</sequence>
<proteinExistence type="predicted"/>
<reference evidence="2 3" key="1">
    <citation type="submission" date="2024-05" db="EMBL/GenBank/DDBJ databases">
        <title>Haplotype-resolved chromosome-level genome assembly of Huyou (Citrus changshanensis).</title>
        <authorList>
            <person name="Miao C."/>
            <person name="Chen W."/>
            <person name="Wu Y."/>
            <person name="Wang L."/>
            <person name="Zhao S."/>
            <person name="Grierson D."/>
            <person name="Xu C."/>
            <person name="Chen K."/>
        </authorList>
    </citation>
    <scope>NUCLEOTIDE SEQUENCE [LARGE SCALE GENOMIC DNA]</scope>
    <source>
        <strain evidence="2">01-14</strain>
        <tissue evidence="2">Leaf</tissue>
    </source>
</reference>
<protein>
    <submittedName>
        <fullName evidence="2">Uncharacterized protein</fullName>
    </submittedName>
</protein>
<gene>
    <name evidence="2" type="ORF">WN944_016138</name>
</gene>
<feature type="transmembrane region" description="Helical" evidence="1">
    <location>
        <begin position="176"/>
        <end position="197"/>
    </location>
</feature>
<evidence type="ECO:0000313" key="2">
    <source>
        <dbReference type="EMBL" id="KAK9200937.1"/>
    </source>
</evidence>
<dbReference type="EMBL" id="JBCGBO010000005">
    <property type="protein sequence ID" value="KAK9200937.1"/>
    <property type="molecule type" value="Genomic_DNA"/>
</dbReference>
<comment type="caution">
    <text evidence="2">The sequence shown here is derived from an EMBL/GenBank/DDBJ whole genome shotgun (WGS) entry which is preliminary data.</text>
</comment>
<organism evidence="2 3">
    <name type="scientific">Citrus x changshan-huyou</name>
    <dbReference type="NCBI Taxonomy" id="2935761"/>
    <lineage>
        <taxon>Eukaryota</taxon>
        <taxon>Viridiplantae</taxon>
        <taxon>Streptophyta</taxon>
        <taxon>Embryophyta</taxon>
        <taxon>Tracheophyta</taxon>
        <taxon>Spermatophyta</taxon>
        <taxon>Magnoliopsida</taxon>
        <taxon>eudicotyledons</taxon>
        <taxon>Gunneridae</taxon>
        <taxon>Pentapetalae</taxon>
        <taxon>rosids</taxon>
        <taxon>malvids</taxon>
        <taxon>Sapindales</taxon>
        <taxon>Rutaceae</taxon>
        <taxon>Aurantioideae</taxon>
        <taxon>Citrus</taxon>
    </lineage>
</organism>
<dbReference type="PANTHER" id="PTHR35465:SF1">
    <property type="entry name" value="PHOSPHATIDYLINOSITOL-GLYCAN BIOSYNTHESIS CLASS X PROTEIN"/>
    <property type="match status" value="1"/>
</dbReference>